<dbReference type="AlphaFoldDB" id="A0A8K0TK91"/>
<comment type="caution">
    <text evidence="1">The sequence shown here is derived from an EMBL/GenBank/DDBJ whole genome shotgun (WGS) entry which is preliminary data.</text>
</comment>
<gene>
    <name evidence="1" type="ORF">B0T11DRAFT_63021</name>
</gene>
<proteinExistence type="predicted"/>
<evidence type="ECO:0000313" key="1">
    <source>
        <dbReference type="EMBL" id="KAH7368331.1"/>
    </source>
</evidence>
<dbReference type="Proteomes" id="UP000813385">
    <property type="component" value="Unassembled WGS sequence"/>
</dbReference>
<dbReference type="EMBL" id="JAGPXD010000002">
    <property type="protein sequence ID" value="KAH7368331.1"/>
    <property type="molecule type" value="Genomic_DNA"/>
</dbReference>
<sequence length="220" mass="23945">MAGSWGPLGESLLACPVLSRLASPSSYPYRSATRQSGGHLTFPLHSVPTRKETQESRRRAALAGIGLAEKSLGRISRLVQMTGGHPPPWTPPQLYKYSVRHSQPPEAAGAPPTTTTATNNIRAAGRSAATSLLLLRSPRQPLEPVAVRRGHAPQTPWSAPCREHVFLQLIPNRNCSLPGHVTTSGSPPRTKLRQLACSSSWERGKYRHLQYHISHGPTQL</sequence>
<reference evidence="1" key="1">
    <citation type="journal article" date="2021" name="Nat. Commun.">
        <title>Genetic determinants of endophytism in the Arabidopsis root mycobiome.</title>
        <authorList>
            <person name="Mesny F."/>
            <person name="Miyauchi S."/>
            <person name="Thiergart T."/>
            <person name="Pickel B."/>
            <person name="Atanasova L."/>
            <person name="Karlsson M."/>
            <person name="Huettel B."/>
            <person name="Barry K.W."/>
            <person name="Haridas S."/>
            <person name="Chen C."/>
            <person name="Bauer D."/>
            <person name="Andreopoulos W."/>
            <person name="Pangilinan J."/>
            <person name="LaButti K."/>
            <person name="Riley R."/>
            <person name="Lipzen A."/>
            <person name="Clum A."/>
            <person name="Drula E."/>
            <person name="Henrissat B."/>
            <person name="Kohler A."/>
            <person name="Grigoriev I.V."/>
            <person name="Martin F.M."/>
            <person name="Hacquard S."/>
        </authorList>
    </citation>
    <scope>NUCLEOTIDE SEQUENCE</scope>
    <source>
        <strain evidence="1">MPI-CAGE-AT-0016</strain>
    </source>
</reference>
<keyword evidence="2" id="KW-1185">Reference proteome</keyword>
<accession>A0A8K0TK91</accession>
<protein>
    <submittedName>
        <fullName evidence="1">Uncharacterized protein</fullName>
    </submittedName>
</protein>
<evidence type="ECO:0000313" key="2">
    <source>
        <dbReference type="Proteomes" id="UP000813385"/>
    </source>
</evidence>
<organism evidence="1 2">
    <name type="scientific">Plectosphaerella cucumerina</name>
    <dbReference type="NCBI Taxonomy" id="40658"/>
    <lineage>
        <taxon>Eukaryota</taxon>
        <taxon>Fungi</taxon>
        <taxon>Dikarya</taxon>
        <taxon>Ascomycota</taxon>
        <taxon>Pezizomycotina</taxon>
        <taxon>Sordariomycetes</taxon>
        <taxon>Hypocreomycetidae</taxon>
        <taxon>Glomerellales</taxon>
        <taxon>Plectosphaerellaceae</taxon>
        <taxon>Plectosphaerella</taxon>
    </lineage>
</organism>
<name>A0A8K0TK91_9PEZI</name>